<keyword evidence="2" id="KW-1185">Reference proteome</keyword>
<organism evidence="1 2">
    <name type="scientific">Weissella sagaensis</name>
    <dbReference type="NCBI Taxonomy" id="2559928"/>
    <lineage>
        <taxon>Bacteria</taxon>
        <taxon>Bacillati</taxon>
        <taxon>Bacillota</taxon>
        <taxon>Bacilli</taxon>
        <taxon>Lactobacillales</taxon>
        <taxon>Lactobacillaceae</taxon>
        <taxon>Weissella</taxon>
    </lineage>
</organism>
<gene>
    <name evidence="1" type="ORF">ACFQGR_04990</name>
</gene>
<proteinExistence type="predicted"/>
<evidence type="ECO:0000313" key="2">
    <source>
        <dbReference type="Proteomes" id="UP001596158"/>
    </source>
</evidence>
<comment type="caution">
    <text evidence="1">The sequence shown here is derived from an EMBL/GenBank/DDBJ whole genome shotgun (WGS) entry which is preliminary data.</text>
</comment>
<dbReference type="EMBL" id="JBHSSG010000011">
    <property type="protein sequence ID" value="MFC6178735.1"/>
    <property type="molecule type" value="Genomic_DNA"/>
</dbReference>
<reference evidence="2" key="1">
    <citation type="journal article" date="2019" name="Int. J. Syst. Evol. Microbiol.">
        <title>The Global Catalogue of Microorganisms (GCM) 10K type strain sequencing project: providing services to taxonomists for standard genome sequencing and annotation.</title>
        <authorList>
            <consortium name="The Broad Institute Genomics Platform"/>
            <consortium name="The Broad Institute Genome Sequencing Center for Infectious Disease"/>
            <person name="Wu L."/>
            <person name="Ma J."/>
        </authorList>
    </citation>
    <scope>NUCLEOTIDE SEQUENCE [LARGE SCALE GENOMIC DNA]</scope>
    <source>
        <strain evidence="2">CCM 8924</strain>
    </source>
</reference>
<name>A0ABW1RTC9_9LACO</name>
<accession>A0ABW1RTC9</accession>
<sequence>MKAVDEKRHMLETLKQDYDINVGLERAADKHIKRISAELSAFFVAHQKDDHIDTSILRKLPTIHDLTQLRKLAKELSKINEINVKKRKMMYLSMGTTDMELYMQALMGLMMLPMANNAFQLMEKTLLNEFRDEYQRQSDDLGIDKPESNPITDAELQDVSEWFTSTDGLIITDDESVRMLDYFGIEASAHDGYTISLRPNTNRAAVYEELYHAKQYRDGIIVDTGESRLKAEIMTQHYLLDNAKKLKLSDYEIMSTEKALKDWEADLNEFYNKNGISNRWEYDN</sequence>
<dbReference type="RefSeq" id="WP_137600519.1">
    <property type="nucleotide sequence ID" value="NZ_BJDT01000003.1"/>
</dbReference>
<evidence type="ECO:0000313" key="1">
    <source>
        <dbReference type="EMBL" id="MFC6178735.1"/>
    </source>
</evidence>
<dbReference type="Proteomes" id="UP001596158">
    <property type="component" value="Unassembled WGS sequence"/>
</dbReference>
<protein>
    <submittedName>
        <fullName evidence="1">Uncharacterized protein</fullName>
    </submittedName>
</protein>